<evidence type="ECO:0000313" key="3">
    <source>
        <dbReference type="Proteomes" id="UP000237819"/>
    </source>
</evidence>
<keyword evidence="1" id="KW-1133">Transmembrane helix</keyword>
<feature type="transmembrane region" description="Helical" evidence="1">
    <location>
        <begin position="329"/>
        <end position="347"/>
    </location>
</feature>
<dbReference type="Proteomes" id="UP000237819">
    <property type="component" value="Unassembled WGS sequence"/>
</dbReference>
<name>A0A2S8GNP7_9BACT</name>
<keyword evidence="1" id="KW-0472">Membrane</keyword>
<proteinExistence type="predicted"/>
<protein>
    <submittedName>
        <fullName evidence="2">Uncharacterized protein</fullName>
    </submittedName>
</protein>
<sequence>MASKFTWGRVGLENKWASLAGFGFNESGVVRKLHEQVHYEPGYAEEKFPFCTWIIDPKDSQRVAFRLGTQQEPGFENGYGTLFHLSEEVRSRKKLTEDDPHLILLEAVLKQLVTSVAVLHSHGLSAGLLDPTNVVYYHKEGESFTLALPDVGFTWNNRIGAPRWATVNRWSDIPADVPDFTQLWEFDAQTKEKGRIAAAYTALQNSKNWKAIELRTVARIIAWSLSGHLVQDLPDRTDPAGSEFWRKNDPFPQDKYRKVALWPVLEVCIGAKRSPTHDLKMANLSELVKKLGIRSHFVRDRLPPTKKIPEPPVLDNGVRDTWLSRTSKWVVALILILVLGGIGYFAWEGIGYANLFPEPTPSSVPSPLCPDCAVTTSLYPEIKKLEPDFAHLRETFDGVFKSQLLQSSDGKVKVNKELIDHQFEITENLAAHMEALRKQFAETITPEESACLDHLSDELSRYLKEFDPFLRKGSNLGVVLDRDFAAYVDRLTTIWGQLHPKENGLPDWLNNLQSVVPRSN</sequence>
<gene>
    <name evidence="2" type="ORF">C5Y93_10750</name>
</gene>
<keyword evidence="1" id="KW-0812">Transmembrane</keyword>
<evidence type="ECO:0000256" key="1">
    <source>
        <dbReference type="SAM" id="Phobius"/>
    </source>
</evidence>
<accession>A0A2S8GNP7</accession>
<dbReference type="EMBL" id="PUHZ01000011">
    <property type="protein sequence ID" value="PQO46049.1"/>
    <property type="molecule type" value="Genomic_DNA"/>
</dbReference>
<organism evidence="2 3">
    <name type="scientific">Blastopirellula marina</name>
    <dbReference type="NCBI Taxonomy" id="124"/>
    <lineage>
        <taxon>Bacteria</taxon>
        <taxon>Pseudomonadati</taxon>
        <taxon>Planctomycetota</taxon>
        <taxon>Planctomycetia</taxon>
        <taxon>Pirellulales</taxon>
        <taxon>Pirellulaceae</taxon>
        <taxon>Blastopirellula</taxon>
    </lineage>
</organism>
<dbReference type="AlphaFoldDB" id="A0A2S8GNP7"/>
<reference evidence="2 3" key="1">
    <citation type="submission" date="2018-02" db="EMBL/GenBank/DDBJ databases">
        <title>Comparative genomes isolates from brazilian mangrove.</title>
        <authorList>
            <person name="Araujo J.E."/>
            <person name="Taketani R.G."/>
            <person name="Silva M.C.P."/>
            <person name="Loureco M.V."/>
            <person name="Andreote F.D."/>
        </authorList>
    </citation>
    <scope>NUCLEOTIDE SEQUENCE [LARGE SCALE GENOMIC DNA]</scope>
    <source>
        <strain evidence="2 3">Nap-Phe MGV</strain>
    </source>
</reference>
<comment type="caution">
    <text evidence="2">The sequence shown here is derived from an EMBL/GenBank/DDBJ whole genome shotgun (WGS) entry which is preliminary data.</text>
</comment>
<evidence type="ECO:0000313" key="2">
    <source>
        <dbReference type="EMBL" id="PQO46049.1"/>
    </source>
</evidence>